<organism evidence="1 2">
    <name type="scientific">Arachnia propionica</name>
    <dbReference type="NCBI Taxonomy" id="1750"/>
    <lineage>
        <taxon>Bacteria</taxon>
        <taxon>Bacillati</taxon>
        <taxon>Actinomycetota</taxon>
        <taxon>Actinomycetes</taxon>
        <taxon>Propionibacteriales</taxon>
        <taxon>Propionibacteriaceae</taxon>
        <taxon>Arachnia</taxon>
    </lineage>
</organism>
<dbReference type="EMBL" id="RQZG01000005">
    <property type="protein sequence ID" value="RRD05677.1"/>
    <property type="molecule type" value="Genomic_DNA"/>
</dbReference>
<dbReference type="Proteomes" id="UP000280819">
    <property type="component" value="Unassembled WGS sequence"/>
</dbReference>
<reference evidence="1 2" key="1">
    <citation type="submission" date="2018-11" db="EMBL/GenBank/DDBJ databases">
        <title>Genomes From Bacteria Associated with the Canine Oral Cavity: a Test Case for Automated Genome-Based Taxonomic Assignment.</title>
        <authorList>
            <person name="Coil D.A."/>
            <person name="Jospin G."/>
            <person name="Darling A.E."/>
            <person name="Wallis C."/>
            <person name="Davis I.J."/>
            <person name="Harris S."/>
            <person name="Eisen J.A."/>
            <person name="Holcombe L.J."/>
            <person name="O'Flynn C."/>
        </authorList>
    </citation>
    <scope>NUCLEOTIDE SEQUENCE [LARGE SCALE GENOMIC DNA]</scope>
    <source>
        <strain evidence="1 2">OH887_COT-365</strain>
    </source>
</reference>
<protein>
    <submittedName>
        <fullName evidence="1">Uncharacterized protein</fullName>
    </submittedName>
</protein>
<accession>A0A3P1T857</accession>
<name>A0A3P1T857_9ACTN</name>
<comment type="caution">
    <text evidence="1">The sequence shown here is derived from an EMBL/GenBank/DDBJ whole genome shotgun (WGS) entry which is preliminary data.</text>
</comment>
<gene>
    <name evidence="1" type="ORF">EII34_05545</name>
</gene>
<proteinExistence type="predicted"/>
<dbReference type="RefSeq" id="WP_124843768.1">
    <property type="nucleotide sequence ID" value="NZ_RQZG01000005.1"/>
</dbReference>
<sequence>MGRADSVHVASALRLGAAHVTIVTHDAQMARAAVALGFVVFDPEGDDPGGAGTLIDSRHVVRGHQARGLSVNPRVMTPDT</sequence>
<dbReference type="OrthoDB" id="1525146at2"/>
<evidence type="ECO:0000313" key="2">
    <source>
        <dbReference type="Proteomes" id="UP000280819"/>
    </source>
</evidence>
<dbReference type="AlphaFoldDB" id="A0A3P1T857"/>
<evidence type="ECO:0000313" key="1">
    <source>
        <dbReference type="EMBL" id="RRD05677.1"/>
    </source>
</evidence>